<accession>G7LHI6</accession>
<protein>
    <recommendedName>
        <fullName evidence="1">OTU domain-containing protein</fullName>
    </recommendedName>
</protein>
<evidence type="ECO:0000313" key="3">
    <source>
        <dbReference type="EnsemblPlants" id="AET02411"/>
    </source>
</evidence>
<dbReference type="Proteomes" id="UP000002051">
    <property type="component" value="Chromosome 8"/>
</dbReference>
<dbReference type="GO" id="GO:0004843">
    <property type="term" value="F:cysteine-type deubiquitinase activity"/>
    <property type="evidence" value="ECO:0000318"/>
    <property type="project" value="GO_Central"/>
</dbReference>
<sequence length="222" mass="25448">MPKFMRPLIEKIVDVKGDGNCGFRAIAESLGLIEESHVMVQRALIQEGRYNYILKGFYPPKNYSGFAPPDKWLTLPDVGHNVATYYNRPVEEITSLEIGISETFFPIRGRPSINPKSHIICLGLIPNHFVLLLLKDDCPIPQSSTEWNNHKSEEAASWKDEFLDQHDRFRTLMNIERGERSLSSKKDSNQHNPILCDTPIKVDEKFEVLAKHEDDLFALDKI</sequence>
<dbReference type="AlphaFoldDB" id="G7LHI6"/>
<reference evidence="3" key="3">
    <citation type="submission" date="2015-04" db="UniProtKB">
        <authorList>
            <consortium name="EnsemblPlants"/>
        </authorList>
    </citation>
    <scope>IDENTIFICATION</scope>
    <source>
        <strain evidence="3">cv. Jemalong A17</strain>
    </source>
</reference>
<accession>A0A0C3XZG9</accession>
<evidence type="ECO:0000313" key="4">
    <source>
        <dbReference type="Proteomes" id="UP000002051"/>
    </source>
</evidence>
<proteinExistence type="predicted"/>
<name>G7LHI6_MEDTR</name>
<reference evidence="2 4" key="2">
    <citation type="journal article" date="2014" name="BMC Genomics">
        <title>An improved genome release (version Mt4.0) for the model legume Medicago truncatula.</title>
        <authorList>
            <person name="Tang H."/>
            <person name="Krishnakumar V."/>
            <person name="Bidwell S."/>
            <person name="Rosen B."/>
            <person name="Chan A."/>
            <person name="Zhou S."/>
            <person name="Gentzbittel L."/>
            <person name="Childs K.L."/>
            <person name="Yandell M."/>
            <person name="Gundlach H."/>
            <person name="Mayer K.F."/>
            <person name="Schwartz D.C."/>
            <person name="Town C.D."/>
        </authorList>
    </citation>
    <scope>GENOME REANNOTATION</scope>
    <source>
        <strain evidence="3 4">cv. Jemalong A17</strain>
    </source>
</reference>
<evidence type="ECO:0000259" key="1">
    <source>
        <dbReference type="PROSITE" id="PS50802"/>
    </source>
</evidence>
<reference evidence="2 4" key="1">
    <citation type="journal article" date="2011" name="Nature">
        <title>The Medicago genome provides insight into the evolution of rhizobial symbioses.</title>
        <authorList>
            <person name="Young N.D."/>
            <person name="Debelle F."/>
            <person name="Oldroyd G.E."/>
            <person name="Geurts R."/>
            <person name="Cannon S.B."/>
            <person name="Udvardi M.K."/>
            <person name="Benedito V.A."/>
            <person name="Mayer K.F."/>
            <person name="Gouzy J."/>
            <person name="Schoof H."/>
            <person name="Van de Peer Y."/>
            <person name="Proost S."/>
            <person name="Cook D.R."/>
            <person name="Meyers B.C."/>
            <person name="Spannagl M."/>
            <person name="Cheung F."/>
            <person name="De Mita S."/>
            <person name="Krishnakumar V."/>
            <person name="Gundlach H."/>
            <person name="Zhou S."/>
            <person name="Mudge J."/>
            <person name="Bharti A.K."/>
            <person name="Murray J.D."/>
            <person name="Naoumkina M.A."/>
            <person name="Rosen B."/>
            <person name="Silverstein K.A."/>
            <person name="Tang H."/>
            <person name="Rombauts S."/>
            <person name="Zhao P.X."/>
            <person name="Zhou P."/>
            <person name="Barbe V."/>
            <person name="Bardou P."/>
            <person name="Bechner M."/>
            <person name="Bellec A."/>
            <person name="Berger A."/>
            <person name="Berges H."/>
            <person name="Bidwell S."/>
            <person name="Bisseling T."/>
            <person name="Choisne N."/>
            <person name="Couloux A."/>
            <person name="Denny R."/>
            <person name="Deshpande S."/>
            <person name="Dai X."/>
            <person name="Doyle J.J."/>
            <person name="Dudez A.M."/>
            <person name="Farmer A.D."/>
            <person name="Fouteau S."/>
            <person name="Franken C."/>
            <person name="Gibelin C."/>
            <person name="Gish J."/>
            <person name="Goldstein S."/>
            <person name="Gonzalez A.J."/>
            <person name="Green P.J."/>
            <person name="Hallab A."/>
            <person name="Hartog M."/>
            <person name="Hua A."/>
            <person name="Humphray S.J."/>
            <person name="Jeong D.H."/>
            <person name="Jing Y."/>
            <person name="Jocker A."/>
            <person name="Kenton S.M."/>
            <person name="Kim D.J."/>
            <person name="Klee K."/>
            <person name="Lai H."/>
            <person name="Lang C."/>
            <person name="Lin S."/>
            <person name="Macmil S.L."/>
            <person name="Magdelenat G."/>
            <person name="Matthews L."/>
            <person name="McCorrison J."/>
            <person name="Monaghan E.L."/>
            <person name="Mun J.H."/>
            <person name="Najar F.Z."/>
            <person name="Nicholson C."/>
            <person name="Noirot C."/>
            <person name="O'Bleness M."/>
            <person name="Paule C.R."/>
            <person name="Poulain J."/>
            <person name="Prion F."/>
            <person name="Qin B."/>
            <person name="Qu C."/>
            <person name="Retzel E.F."/>
            <person name="Riddle C."/>
            <person name="Sallet E."/>
            <person name="Samain S."/>
            <person name="Samson N."/>
            <person name="Sanders I."/>
            <person name="Saurat O."/>
            <person name="Scarpelli C."/>
            <person name="Schiex T."/>
            <person name="Segurens B."/>
            <person name="Severin A.J."/>
            <person name="Sherrier D.J."/>
            <person name="Shi R."/>
            <person name="Sims S."/>
            <person name="Singer S.R."/>
            <person name="Sinharoy S."/>
            <person name="Sterck L."/>
            <person name="Viollet A."/>
            <person name="Wang B.B."/>
            <person name="Wang K."/>
            <person name="Wang M."/>
            <person name="Wang X."/>
            <person name="Warfsmann J."/>
            <person name="Weissenbach J."/>
            <person name="White D.D."/>
            <person name="White J.D."/>
            <person name="Wiley G.B."/>
            <person name="Wincker P."/>
            <person name="Xing Y."/>
            <person name="Yang L."/>
            <person name="Yao Z."/>
            <person name="Ying F."/>
            <person name="Zhai J."/>
            <person name="Zhou L."/>
            <person name="Zuber A."/>
            <person name="Denarie J."/>
            <person name="Dixon R.A."/>
            <person name="May G.D."/>
            <person name="Schwartz D.C."/>
            <person name="Rogers J."/>
            <person name="Quetier F."/>
            <person name="Town C.D."/>
            <person name="Roe B.A."/>
        </authorList>
    </citation>
    <scope>NUCLEOTIDE SEQUENCE [LARGE SCALE GENOMIC DNA]</scope>
    <source>
        <strain evidence="2">A17</strain>
        <strain evidence="3 4">cv. Jemalong A17</strain>
    </source>
</reference>
<dbReference type="PROSITE" id="PS50802">
    <property type="entry name" value="OTU"/>
    <property type="match status" value="1"/>
</dbReference>
<dbReference type="EMBL" id="CM001224">
    <property type="protein sequence ID" value="AET02411.2"/>
    <property type="molecule type" value="Genomic_DNA"/>
</dbReference>
<dbReference type="PaxDb" id="3880-AET02411"/>
<feature type="domain" description="OTU" evidence="1">
    <location>
        <begin position="10"/>
        <end position="135"/>
    </location>
</feature>
<evidence type="ECO:0000313" key="2">
    <source>
        <dbReference type="EMBL" id="AET02411.2"/>
    </source>
</evidence>
<dbReference type="InterPro" id="IPR003323">
    <property type="entry name" value="OTU_dom"/>
</dbReference>
<dbReference type="HOGENOM" id="CLU_076215_0_0_1"/>
<gene>
    <name evidence="2" type="ordered locus">MTR_8g040220</name>
</gene>
<dbReference type="CDD" id="cd22744">
    <property type="entry name" value="OTU"/>
    <property type="match status" value="1"/>
</dbReference>
<keyword evidence="4" id="KW-1185">Reference proteome</keyword>
<dbReference type="EnsemblPlants" id="AET02411">
    <property type="protein sequence ID" value="AET02411"/>
    <property type="gene ID" value="MTR_8g040220"/>
</dbReference>
<organism evidence="2 4">
    <name type="scientific">Medicago truncatula</name>
    <name type="common">Barrel medic</name>
    <name type="synonym">Medicago tribuloides</name>
    <dbReference type="NCBI Taxonomy" id="3880"/>
    <lineage>
        <taxon>Eukaryota</taxon>
        <taxon>Viridiplantae</taxon>
        <taxon>Streptophyta</taxon>
        <taxon>Embryophyta</taxon>
        <taxon>Tracheophyta</taxon>
        <taxon>Spermatophyta</taxon>
        <taxon>Magnoliopsida</taxon>
        <taxon>eudicotyledons</taxon>
        <taxon>Gunneridae</taxon>
        <taxon>Pentapetalae</taxon>
        <taxon>rosids</taxon>
        <taxon>fabids</taxon>
        <taxon>Fabales</taxon>
        <taxon>Fabaceae</taxon>
        <taxon>Papilionoideae</taxon>
        <taxon>50 kb inversion clade</taxon>
        <taxon>NPAAA clade</taxon>
        <taxon>Hologalegina</taxon>
        <taxon>IRL clade</taxon>
        <taxon>Trifolieae</taxon>
        <taxon>Medicago</taxon>
    </lineage>
</organism>